<organism evidence="9 10">
    <name type="scientific">Staphylococcus auricularis</name>
    <dbReference type="NCBI Taxonomy" id="29379"/>
    <lineage>
        <taxon>Bacteria</taxon>
        <taxon>Bacillati</taxon>
        <taxon>Bacillota</taxon>
        <taxon>Bacilli</taxon>
        <taxon>Bacillales</taxon>
        <taxon>Staphylococcaceae</taxon>
        <taxon>Staphylococcus</taxon>
    </lineage>
</organism>
<dbReference type="PROSITE" id="PS52035">
    <property type="entry name" value="PEPTIDASE_M14"/>
    <property type="match status" value="1"/>
</dbReference>
<evidence type="ECO:0000259" key="8">
    <source>
        <dbReference type="PROSITE" id="PS52035"/>
    </source>
</evidence>
<feature type="domain" description="Peptidase M14" evidence="8">
    <location>
        <begin position="145"/>
        <end position="406"/>
    </location>
</feature>
<sequence length="619" mass="70993">MILTLDFPIEIGHNFRTKMITNFKIILDYYNELDHQHQRHTTTEPHAHQAIQVDYRHTNVSAFLDYLNSAINNFVLGNNGDGIAETKQARVSIDGTVHPLLQERLVYDFLGVHSRLEKQENVLGDASYIWYPPYIGSNKLGEDGTPNHWDPEAHLNAFVNPLVDNDYVTKKTIGKDQSGKYNVYRYTFEPQHYSKTLLVTSCIHGNETSGFFSMCHITNMLVNEWEKHPQLAYMRKNVRLIWVPMVNPWGFANQERENVNNCDLNRNFDYNWDKSGGTDPAEKNYKGKAPFSEAESQNMRQLVQSISGLTAHIDLHDIISVKADYCLFYPRWAKQSTNRMAQLINKLKNEGDLVVWGSSTLGSLSNWVGVKNNVTSYLSELNEGRVGDKKSPAEMRRSVRWIGNLVFELCQLESEQNGQTSNDPFIKAMIYDDKFNDKTSEVITLRKDRNEWQRIMMSQQRFRVTANGFVELYGYITINVDRDVTVGINPNIIQNYHPFFSKTKTKERNLYSIEHVMNKGNTTVPIYAIAGVQMSSITEEGSNRVDEVMPMLDLLKKGEGVVKLKQVKLFVKFTPSNNAGAVQILKSGEHGNLKEDTFTQIYPNDLNYSDIRNTINPNQ</sequence>
<evidence type="ECO:0000256" key="3">
    <source>
        <dbReference type="ARBA" id="ARBA00022670"/>
    </source>
</evidence>
<evidence type="ECO:0000313" key="9">
    <source>
        <dbReference type="EMBL" id="MDN4532921.1"/>
    </source>
</evidence>
<comment type="caution">
    <text evidence="9">The sequence shown here is derived from an EMBL/GenBank/DDBJ whole genome shotgun (WGS) entry which is preliminary data.</text>
</comment>
<dbReference type="SMART" id="SM00631">
    <property type="entry name" value="Zn_pept"/>
    <property type="match status" value="1"/>
</dbReference>
<dbReference type="CDD" id="cd00596">
    <property type="entry name" value="Peptidase_M14_like"/>
    <property type="match status" value="1"/>
</dbReference>
<reference evidence="9" key="1">
    <citation type="submission" date="2023-07" db="EMBL/GenBank/DDBJ databases">
        <title>Evaluation of the beneficial properties of pineapple isolates.</title>
        <authorList>
            <person name="Adefiranye O."/>
        </authorList>
    </citation>
    <scope>NUCLEOTIDE SEQUENCE</scope>
    <source>
        <strain evidence="9">PAPLE_T1</strain>
    </source>
</reference>
<keyword evidence="6" id="KW-0482">Metalloprotease</keyword>
<evidence type="ECO:0000256" key="7">
    <source>
        <dbReference type="PROSITE-ProRule" id="PRU01379"/>
    </source>
</evidence>
<accession>A0AAW7MC87</accession>
<dbReference type="GO" id="GO:0004181">
    <property type="term" value="F:metallocarboxypeptidase activity"/>
    <property type="evidence" value="ECO:0007669"/>
    <property type="project" value="InterPro"/>
</dbReference>
<dbReference type="Gene3D" id="3.40.630.10">
    <property type="entry name" value="Zn peptidases"/>
    <property type="match status" value="1"/>
</dbReference>
<dbReference type="GO" id="GO:0008270">
    <property type="term" value="F:zinc ion binding"/>
    <property type="evidence" value="ECO:0007669"/>
    <property type="project" value="InterPro"/>
</dbReference>
<dbReference type="SUPFAM" id="SSF53187">
    <property type="entry name" value="Zn-dependent exopeptidases"/>
    <property type="match status" value="1"/>
</dbReference>
<evidence type="ECO:0000256" key="4">
    <source>
        <dbReference type="ARBA" id="ARBA00022801"/>
    </source>
</evidence>
<comment type="cofactor">
    <cofactor evidence="1">
        <name>Zn(2+)</name>
        <dbReference type="ChEBI" id="CHEBI:29105"/>
    </cofactor>
</comment>
<evidence type="ECO:0000313" key="10">
    <source>
        <dbReference type="Proteomes" id="UP001171687"/>
    </source>
</evidence>
<evidence type="ECO:0000256" key="5">
    <source>
        <dbReference type="ARBA" id="ARBA00022833"/>
    </source>
</evidence>
<dbReference type="PANTHER" id="PTHR11705">
    <property type="entry name" value="PROTEASE FAMILY M14 CARBOXYPEPTIDASE A,B"/>
    <property type="match status" value="1"/>
</dbReference>
<dbReference type="GO" id="GO:0005615">
    <property type="term" value="C:extracellular space"/>
    <property type="evidence" value="ECO:0007669"/>
    <property type="project" value="TreeGrafter"/>
</dbReference>
<dbReference type="Proteomes" id="UP001171687">
    <property type="component" value="Unassembled WGS sequence"/>
</dbReference>
<dbReference type="AlphaFoldDB" id="A0AAW7MC87"/>
<keyword evidence="5" id="KW-0862">Zinc</keyword>
<evidence type="ECO:0000256" key="1">
    <source>
        <dbReference type="ARBA" id="ARBA00001947"/>
    </source>
</evidence>
<name>A0AAW7MC87_9STAP</name>
<protein>
    <submittedName>
        <fullName evidence="9">M14 family metallopeptidase</fullName>
    </submittedName>
</protein>
<proteinExistence type="inferred from homology"/>
<dbReference type="EMBL" id="JAUHQC010000007">
    <property type="protein sequence ID" value="MDN4532921.1"/>
    <property type="molecule type" value="Genomic_DNA"/>
</dbReference>
<keyword evidence="3" id="KW-0645">Protease</keyword>
<comment type="similarity">
    <text evidence="2 7">Belongs to the peptidase M14 family.</text>
</comment>
<keyword evidence="4" id="KW-0378">Hydrolase</keyword>
<dbReference type="Pfam" id="PF00246">
    <property type="entry name" value="Peptidase_M14"/>
    <property type="match status" value="1"/>
</dbReference>
<dbReference type="InterPro" id="IPR000834">
    <property type="entry name" value="Peptidase_M14"/>
</dbReference>
<dbReference type="GO" id="GO:0006508">
    <property type="term" value="P:proteolysis"/>
    <property type="evidence" value="ECO:0007669"/>
    <property type="project" value="UniProtKB-KW"/>
</dbReference>
<gene>
    <name evidence="9" type="ORF">QYH67_04895</name>
</gene>
<dbReference type="RefSeq" id="WP_301100029.1">
    <property type="nucleotide sequence ID" value="NZ_JAUHQC010000007.1"/>
</dbReference>
<dbReference type="PANTHER" id="PTHR11705:SF143">
    <property type="entry name" value="SLL0236 PROTEIN"/>
    <property type="match status" value="1"/>
</dbReference>
<feature type="active site" description="Proton donor/acceptor" evidence="7">
    <location>
        <position position="380"/>
    </location>
</feature>
<evidence type="ECO:0000256" key="2">
    <source>
        <dbReference type="ARBA" id="ARBA00005988"/>
    </source>
</evidence>
<evidence type="ECO:0000256" key="6">
    <source>
        <dbReference type="ARBA" id="ARBA00023049"/>
    </source>
</evidence>